<dbReference type="Proteomes" id="UP000091820">
    <property type="component" value="Unassembled WGS sequence"/>
</dbReference>
<dbReference type="STRING" id="37001.A0A1A9WG82"/>
<name>A0A1A9WG82_9MUSC</name>
<dbReference type="Pfam" id="PF00147">
    <property type="entry name" value="Fibrinogen_C"/>
    <property type="match status" value="1"/>
</dbReference>
<dbReference type="InterPro" id="IPR002181">
    <property type="entry name" value="Fibrinogen_a/b/g_C_dom"/>
</dbReference>
<keyword evidence="3" id="KW-1185">Reference proteome</keyword>
<organism evidence="2 3">
    <name type="scientific">Glossina brevipalpis</name>
    <dbReference type="NCBI Taxonomy" id="37001"/>
    <lineage>
        <taxon>Eukaryota</taxon>
        <taxon>Metazoa</taxon>
        <taxon>Ecdysozoa</taxon>
        <taxon>Arthropoda</taxon>
        <taxon>Hexapoda</taxon>
        <taxon>Insecta</taxon>
        <taxon>Pterygota</taxon>
        <taxon>Neoptera</taxon>
        <taxon>Endopterygota</taxon>
        <taxon>Diptera</taxon>
        <taxon>Brachycera</taxon>
        <taxon>Muscomorpha</taxon>
        <taxon>Hippoboscoidea</taxon>
        <taxon>Glossinidae</taxon>
        <taxon>Glossina</taxon>
    </lineage>
</organism>
<proteinExistence type="predicted"/>
<evidence type="ECO:0000313" key="2">
    <source>
        <dbReference type="EnsemblMetazoa" id="GBRI018610-PA"/>
    </source>
</evidence>
<evidence type="ECO:0000313" key="3">
    <source>
        <dbReference type="Proteomes" id="UP000091820"/>
    </source>
</evidence>
<dbReference type="SUPFAM" id="SSF56496">
    <property type="entry name" value="Fibrinogen C-terminal domain-like"/>
    <property type="match status" value="1"/>
</dbReference>
<dbReference type="Gene3D" id="3.90.215.10">
    <property type="entry name" value="Gamma Fibrinogen, chain A, domain 1"/>
    <property type="match status" value="1"/>
</dbReference>
<accession>A0A1A9WG82</accession>
<evidence type="ECO:0000259" key="1">
    <source>
        <dbReference type="PROSITE" id="PS51406"/>
    </source>
</evidence>
<dbReference type="PANTHER" id="PTHR19143">
    <property type="entry name" value="FIBRINOGEN/TENASCIN/ANGIOPOEITIN"/>
    <property type="match status" value="1"/>
</dbReference>
<dbReference type="EnsemblMetazoa" id="GBRI018610-RA">
    <property type="protein sequence ID" value="GBRI018610-PA"/>
    <property type="gene ID" value="GBRI018610"/>
</dbReference>
<sequence length="709" mass="83005">MLLFSKEYQLVEESDTICKNHYEFYCILFIFVINCDTLQWFHEWKLHSVHDNDDIDEELNICGHVVRELEMMKKENEVLKMHFQVWSHRWEKLEGTFNIFGMMLTNIEKRLTSPSSVDVVEEIKKIITNIPSKECDQQNILPEMISLKIVNENQVLLADIDKKLEPLTQVKELLITANERILRFEENFLMFGDFSANFQQNILPAIYKMIDNKNHAVIEELTNQLKSLSQLKEILVTVNDKIYRFEERFMKFHDFNEKFQQELLPEIKTIINSKDDSIIVEFTNQLEPLSKVKELLVTTSEGILRCENNWTNFDEFNEKFQDDILPEISAMIDSKHRGIILMLDKQLEPLSQVKELLVTTSEGILRCENNCMNFDEFNEKFQEDILPEISAMIDRKHHGLTKVFDKQIAHFINLQDVVTKQYQGISSIEKNLTIVADLSKKLSDQILSISYVKENHDLLTGMSTRLAKIEHNISEIIDYDLYPLNCMEYNAQFCNDTVCRIKHPKGIRESLFVSCVNHTIYGDGWLVIQRRMDGSVDFFRNWIDYKTGFGNISGEFWIGLEHLHELTTLHGRQELVIILEDFENVTKHVKYDSFVVGNENEKYLLKDVGEYTGDAGVAFARHSGYKFSTIDNDNDIDDDNCARTRMGGWWYLNCFWCNLNGVYYSTGHGPDKALHSGISWLGFHDYDYSMKFVQMMIRPHKNTTKNKSI</sequence>
<dbReference type="SMART" id="SM00186">
    <property type="entry name" value="FBG"/>
    <property type="match status" value="1"/>
</dbReference>
<dbReference type="PROSITE" id="PS51406">
    <property type="entry name" value="FIBRINOGEN_C_2"/>
    <property type="match status" value="1"/>
</dbReference>
<dbReference type="AlphaFoldDB" id="A0A1A9WG82"/>
<dbReference type="VEuPathDB" id="VectorBase:GBRI018610"/>
<dbReference type="InterPro" id="IPR014716">
    <property type="entry name" value="Fibrinogen_a/b/g_C_1"/>
</dbReference>
<dbReference type="PANTHER" id="PTHR19143:SF327">
    <property type="entry name" value="FI21813P1-RELATED"/>
    <property type="match status" value="1"/>
</dbReference>
<dbReference type="InterPro" id="IPR036056">
    <property type="entry name" value="Fibrinogen-like_C"/>
</dbReference>
<feature type="domain" description="Fibrinogen C-terminal" evidence="1">
    <location>
        <begin position="477"/>
        <end position="701"/>
    </location>
</feature>
<reference evidence="3" key="1">
    <citation type="submission" date="2014-03" db="EMBL/GenBank/DDBJ databases">
        <authorList>
            <person name="Aksoy S."/>
            <person name="Warren W."/>
            <person name="Wilson R.K."/>
        </authorList>
    </citation>
    <scope>NUCLEOTIDE SEQUENCE [LARGE SCALE GENOMIC DNA]</scope>
    <source>
        <strain evidence="3">IAEA</strain>
    </source>
</reference>
<dbReference type="CDD" id="cd00087">
    <property type="entry name" value="FReD"/>
    <property type="match status" value="1"/>
</dbReference>
<reference evidence="2" key="2">
    <citation type="submission" date="2020-05" db="UniProtKB">
        <authorList>
            <consortium name="EnsemblMetazoa"/>
        </authorList>
    </citation>
    <scope>IDENTIFICATION</scope>
    <source>
        <strain evidence="2">IAEA</strain>
    </source>
</reference>
<protein>
    <submittedName>
        <fullName evidence="2">Fibrinogen C-terminal domain-containing protein</fullName>
    </submittedName>
</protein>
<dbReference type="GO" id="GO:0005615">
    <property type="term" value="C:extracellular space"/>
    <property type="evidence" value="ECO:0007669"/>
    <property type="project" value="TreeGrafter"/>
</dbReference>
<dbReference type="InterPro" id="IPR050373">
    <property type="entry name" value="Fibrinogen_C-term_domain"/>
</dbReference>